<dbReference type="Proteomes" id="UP000229570">
    <property type="component" value="Unassembled WGS sequence"/>
</dbReference>
<dbReference type="EMBL" id="PCVL01000039">
    <property type="protein sequence ID" value="PIQ72453.1"/>
    <property type="molecule type" value="Genomic_DNA"/>
</dbReference>
<reference evidence="1 2" key="1">
    <citation type="submission" date="2017-09" db="EMBL/GenBank/DDBJ databases">
        <title>Depth-based differentiation of microbial function through sediment-hosted aquifers and enrichment of novel symbionts in the deep terrestrial subsurface.</title>
        <authorList>
            <person name="Probst A.J."/>
            <person name="Ladd B."/>
            <person name="Jarett J.K."/>
            <person name="Geller-Mcgrath D.E."/>
            <person name="Sieber C.M."/>
            <person name="Emerson J.B."/>
            <person name="Anantharaman K."/>
            <person name="Thomas B.C."/>
            <person name="Malmstrom R."/>
            <person name="Stieglmeier M."/>
            <person name="Klingl A."/>
            <person name="Woyke T."/>
            <person name="Ryan C.M."/>
            <person name="Banfield J.F."/>
        </authorList>
    </citation>
    <scope>NUCLEOTIDE SEQUENCE [LARGE SCALE GENOMIC DNA]</scope>
    <source>
        <strain evidence="1">CG11_big_fil_rev_8_21_14_0_20_35_14</strain>
    </source>
</reference>
<evidence type="ECO:0000313" key="1">
    <source>
        <dbReference type="EMBL" id="PIQ72453.1"/>
    </source>
</evidence>
<dbReference type="AlphaFoldDB" id="A0A2H0KPM2"/>
<organism evidence="1 2">
    <name type="scientific">Candidatus Roizmanbacteria bacterium CG11_big_fil_rev_8_21_14_0_20_35_14</name>
    <dbReference type="NCBI Taxonomy" id="1974855"/>
    <lineage>
        <taxon>Bacteria</taxon>
        <taxon>Candidatus Roizmaniibacteriota</taxon>
    </lineage>
</organism>
<gene>
    <name evidence="1" type="ORF">COV86_02890</name>
</gene>
<proteinExistence type="predicted"/>
<comment type="caution">
    <text evidence="1">The sequence shown here is derived from an EMBL/GenBank/DDBJ whole genome shotgun (WGS) entry which is preliminary data.</text>
</comment>
<sequence>MKTKQFKKIIKKLQERFEIKEDVNRHYNYDIIYKGKIVRWVARSHSLKDRHDKYIADNLDLNLGQLRNFICCTLSCEEYMKLLVQKGHIS</sequence>
<accession>A0A2H0KPM2</accession>
<evidence type="ECO:0000313" key="2">
    <source>
        <dbReference type="Proteomes" id="UP000229570"/>
    </source>
</evidence>
<name>A0A2H0KPM2_9BACT</name>
<protein>
    <submittedName>
        <fullName evidence="1">Uncharacterized protein</fullName>
    </submittedName>
</protein>